<evidence type="ECO:0000256" key="2">
    <source>
        <dbReference type="SAM" id="Phobius"/>
    </source>
</evidence>
<dbReference type="EMBL" id="JAKKSL010000001">
    <property type="protein sequence ID" value="MCI2283518.1"/>
    <property type="molecule type" value="Genomic_DNA"/>
</dbReference>
<dbReference type="InterPro" id="IPR002528">
    <property type="entry name" value="MATE_fam"/>
</dbReference>
<gene>
    <name evidence="3" type="ORF">L3081_09090</name>
</gene>
<dbReference type="Pfam" id="PF01554">
    <property type="entry name" value="MatE"/>
    <property type="match status" value="1"/>
</dbReference>
<keyword evidence="1" id="KW-0813">Transport</keyword>
<evidence type="ECO:0000313" key="3">
    <source>
        <dbReference type="EMBL" id="MCI2283518.1"/>
    </source>
</evidence>
<organism evidence="3 4">
    <name type="scientific">Colwellia maritima</name>
    <dbReference type="NCBI Taxonomy" id="2912588"/>
    <lineage>
        <taxon>Bacteria</taxon>
        <taxon>Pseudomonadati</taxon>
        <taxon>Pseudomonadota</taxon>
        <taxon>Gammaproteobacteria</taxon>
        <taxon>Alteromonadales</taxon>
        <taxon>Colwelliaceae</taxon>
        <taxon>Colwellia</taxon>
    </lineage>
</organism>
<reference evidence="3" key="1">
    <citation type="submission" date="2022-01" db="EMBL/GenBank/DDBJ databases">
        <title>Colwellia maritima, isolated from seawater.</title>
        <authorList>
            <person name="Kristyanto S."/>
            <person name="Jung J."/>
            <person name="Jeon C.O."/>
        </authorList>
    </citation>
    <scope>NUCLEOTIDE SEQUENCE</scope>
    <source>
        <strain evidence="3">MSW7</strain>
    </source>
</reference>
<dbReference type="InterPro" id="IPR050222">
    <property type="entry name" value="MATE_MdtK"/>
</dbReference>
<feature type="transmembrane region" description="Helical" evidence="2">
    <location>
        <begin position="12"/>
        <end position="35"/>
    </location>
</feature>
<dbReference type="PANTHER" id="PTHR43298:SF2">
    <property type="entry name" value="FMN_FAD EXPORTER YEEO-RELATED"/>
    <property type="match status" value="1"/>
</dbReference>
<proteinExistence type="predicted"/>
<keyword evidence="2" id="KW-1133">Transmembrane helix</keyword>
<feature type="transmembrane region" description="Helical" evidence="2">
    <location>
        <begin position="84"/>
        <end position="108"/>
    </location>
</feature>
<comment type="caution">
    <text evidence="3">The sequence shown here is derived from an EMBL/GenBank/DDBJ whole genome shotgun (WGS) entry which is preliminary data.</text>
</comment>
<dbReference type="RefSeq" id="WP_242285056.1">
    <property type="nucleotide sequence ID" value="NZ_JAKKSL010000001.1"/>
</dbReference>
<dbReference type="PANTHER" id="PTHR43298">
    <property type="entry name" value="MULTIDRUG RESISTANCE PROTEIN NORM-RELATED"/>
    <property type="match status" value="1"/>
</dbReference>
<evidence type="ECO:0000313" key="4">
    <source>
        <dbReference type="Proteomes" id="UP001139646"/>
    </source>
</evidence>
<protein>
    <recommendedName>
        <fullName evidence="5">Multidrug resistance protein NorM</fullName>
    </recommendedName>
</protein>
<feature type="transmembrane region" description="Helical" evidence="2">
    <location>
        <begin position="41"/>
        <end position="63"/>
    </location>
</feature>
<accession>A0ABS9WZU7</accession>
<evidence type="ECO:0008006" key="5">
    <source>
        <dbReference type="Google" id="ProtNLM"/>
    </source>
</evidence>
<evidence type="ECO:0000256" key="1">
    <source>
        <dbReference type="ARBA" id="ARBA00022448"/>
    </source>
</evidence>
<keyword evidence="2" id="KW-0812">Transmembrane</keyword>
<sequence>MRTISYVRRNFALAWPLAFNALLVQSMLMIDTLLVAPLGELPVAAMGIATTIVAFVLGLEIAIGNGIQLLVGRAFGSDNKAELVVAYWSGLLINVSASLFFLFILTFWDTDLIAVITDDNDLALFGEYLYINHKIYHFDHRIHPSLYCFL</sequence>
<keyword evidence="4" id="KW-1185">Reference proteome</keyword>
<name>A0ABS9WZU7_9GAMM</name>
<keyword evidence="2" id="KW-0472">Membrane</keyword>
<dbReference type="Proteomes" id="UP001139646">
    <property type="component" value="Unassembled WGS sequence"/>
</dbReference>